<evidence type="ECO:0000313" key="1">
    <source>
        <dbReference type="EMBL" id="KAJ8990105.1"/>
    </source>
</evidence>
<sequence length="100" mass="11260">MGDMYLTSQVISLIRFYPSIHQSHALLFNGRLSSATVRYEEEREVVRVNGNGKAMRIHGMDLPGMRSQEVEKGSWTGAEWRDCQKSRASTLSIRDVGSGK</sequence>
<proteinExistence type="predicted"/>
<dbReference type="EMBL" id="JAJGCB010000012">
    <property type="protein sequence ID" value="KAJ8990105.1"/>
    <property type="molecule type" value="Genomic_DNA"/>
</dbReference>
<comment type="caution">
    <text evidence="1">The sequence shown here is derived from an EMBL/GenBank/DDBJ whole genome shotgun (WGS) entry which is preliminary data.</text>
</comment>
<name>A0AAN6ITF3_EXODE</name>
<accession>A0AAN6ITF3</accession>
<gene>
    <name evidence="1" type="ORF">HRR80_006237</name>
</gene>
<protein>
    <submittedName>
        <fullName evidence="1">Uncharacterized protein</fullName>
    </submittedName>
</protein>
<evidence type="ECO:0000313" key="2">
    <source>
        <dbReference type="Proteomes" id="UP001161757"/>
    </source>
</evidence>
<dbReference type="AlphaFoldDB" id="A0AAN6ITF3"/>
<reference evidence="1" key="1">
    <citation type="submission" date="2023-01" db="EMBL/GenBank/DDBJ databases">
        <title>Exophiala dermititidis isolated from Cystic Fibrosis Patient.</title>
        <authorList>
            <person name="Kurbessoian T."/>
            <person name="Crocker A."/>
            <person name="Murante D."/>
            <person name="Hogan D.A."/>
            <person name="Stajich J.E."/>
        </authorList>
    </citation>
    <scope>NUCLEOTIDE SEQUENCE</scope>
    <source>
        <strain evidence="1">Ex8</strain>
    </source>
</reference>
<organism evidence="1 2">
    <name type="scientific">Exophiala dermatitidis</name>
    <name type="common">Black yeast-like fungus</name>
    <name type="synonym">Wangiella dermatitidis</name>
    <dbReference type="NCBI Taxonomy" id="5970"/>
    <lineage>
        <taxon>Eukaryota</taxon>
        <taxon>Fungi</taxon>
        <taxon>Dikarya</taxon>
        <taxon>Ascomycota</taxon>
        <taxon>Pezizomycotina</taxon>
        <taxon>Eurotiomycetes</taxon>
        <taxon>Chaetothyriomycetidae</taxon>
        <taxon>Chaetothyriales</taxon>
        <taxon>Herpotrichiellaceae</taxon>
        <taxon>Exophiala</taxon>
    </lineage>
</organism>
<dbReference type="Proteomes" id="UP001161757">
    <property type="component" value="Unassembled WGS sequence"/>
</dbReference>